<dbReference type="STRING" id="648757.Rvan_2567"/>
<keyword evidence="3" id="KW-0966">Cell projection</keyword>
<feature type="region of interest" description="Disordered" evidence="1">
    <location>
        <begin position="447"/>
        <end position="506"/>
    </location>
</feature>
<feature type="domain" description="Flagellar hook-length control protein-like C-terminal" evidence="2">
    <location>
        <begin position="367"/>
        <end position="439"/>
    </location>
</feature>
<dbReference type="eggNOG" id="COG3144">
    <property type="taxonomic scope" value="Bacteria"/>
</dbReference>
<keyword evidence="4" id="KW-1185">Reference proteome</keyword>
<feature type="compositionally biased region" description="Low complexity" evidence="1">
    <location>
        <begin position="171"/>
        <end position="183"/>
    </location>
</feature>
<dbReference type="OrthoDB" id="7676733at2"/>
<dbReference type="AlphaFoldDB" id="E3I6R4"/>
<feature type="region of interest" description="Disordered" evidence="1">
    <location>
        <begin position="349"/>
        <end position="369"/>
    </location>
</feature>
<dbReference type="Gene3D" id="3.30.750.140">
    <property type="match status" value="1"/>
</dbReference>
<feature type="region of interest" description="Disordered" evidence="1">
    <location>
        <begin position="275"/>
        <end position="300"/>
    </location>
</feature>
<gene>
    <name evidence="3" type="ordered locus">Rvan_2567</name>
</gene>
<feature type="compositionally biased region" description="Basic and acidic residues" evidence="1">
    <location>
        <begin position="473"/>
        <end position="499"/>
    </location>
</feature>
<dbReference type="RefSeq" id="WP_013420160.1">
    <property type="nucleotide sequence ID" value="NC_014664.1"/>
</dbReference>
<feature type="compositionally biased region" description="Low complexity" evidence="1">
    <location>
        <begin position="7"/>
        <end position="20"/>
    </location>
</feature>
<dbReference type="KEGG" id="rva:Rvan_2567"/>
<feature type="region of interest" description="Disordered" evidence="1">
    <location>
        <begin position="165"/>
        <end position="187"/>
    </location>
</feature>
<dbReference type="CDD" id="cd17470">
    <property type="entry name" value="T3SS_Flik_C"/>
    <property type="match status" value="1"/>
</dbReference>
<evidence type="ECO:0000259" key="2">
    <source>
        <dbReference type="Pfam" id="PF02120"/>
    </source>
</evidence>
<dbReference type="HOGENOM" id="CLU_538487_0_0_5"/>
<dbReference type="InterPro" id="IPR021136">
    <property type="entry name" value="Flagellar_hook_control-like_C"/>
</dbReference>
<feature type="compositionally biased region" description="Polar residues" evidence="1">
    <location>
        <begin position="447"/>
        <end position="465"/>
    </location>
</feature>
<dbReference type="InterPro" id="IPR038610">
    <property type="entry name" value="FliK-like_C_sf"/>
</dbReference>
<keyword evidence="3" id="KW-0282">Flagellum</keyword>
<feature type="region of interest" description="Disordered" evidence="1">
    <location>
        <begin position="121"/>
        <end position="140"/>
    </location>
</feature>
<protein>
    <submittedName>
        <fullName evidence="3">Flagellar hook-length control protein-like, C-terminal domain protein</fullName>
    </submittedName>
</protein>
<accession>E3I6R4</accession>
<sequence length="506" mass="50658">MTDIVRSGAAAASTTALLGAEKSGQQRGSKGGADFSSYLDPVTEGEAPVSPANAGEMSFAAVKFSGSLADAVIDGARQASTGKDVRNAEDASREIEAELAEIAFGNAVGGGDVEATATTAEDPAELAPADEKTADSSSIAPAAGQSFPMLLQFERGVIAEALRATATDGESSATLSTKKAASSGGQTPAVTVLKSETHFLPQTESVGRFSEVLNGSTLSQNTQEPLSSTASTLSLSASAPLVTASETTVRQRSASAALASDLASTTGLDIASRAPAATVSDSAEDTFSPNTGKRPFSQSAVAAPSTSAAAGGAAAAVTQDASPSEVVLSASSTATGAVAQQVANAISAASSADTSQPTSRVALPSAETTQPVRTLTLGLTPQNLGEVTVRLSMNGSKLSVVLSVEQPETAQLLAQDRETLEGLLRSTGYKVDTISIQLAPQAVTPVTTGSATASGDQAQSGSADTGSGGMGRSDQKDRGESGNRSMKEGLEHGQAESHLNRGALYI</sequence>
<feature type="compositionally biased region" description="Polar residues" evidence="1">
    <location>
        <begin position="349"/>
        <end position="359"/>
    </location>
</feature>
<keyword evidence="3" id="KW-0969">Cilium</keyword>
<name>E3I6R4_RHOVT</name>
<feature type="compositionally biased region" description="Polar residues" evidence="1">
    <location>
        <begin position="279"/>
        <end position="291"/>
    </location>
</feature>
<evidence type="ECO:0000256" key="1">
    <source>
        <dbReference type="SAM" id="MobiDB-lite"/>
    </source>
</evidence>
<dbReference type="Proteomes" id="UP000001399">
    <property type="component" value="Chromosome"/>
</dbReference>
<proteinExistence type="predicted"/>
<organism evidence="3 4">
    <name type="scientific">Rhodomicrobium vannielii (strain ATCC 17100 / DSM 162 / LMG 4299 / NCIMB 10020 / ATH 3.1.1)</name>
    <dbReference type="NCBI Taxonomy" id="648757"/>
    <lineage>
        <taxon>Bacteria</taxon>
        <taxon>Pseudomonadati</taxon>
        <taxon>Pseudomonadota</taxon>
        <taxon>Alphaproteobacteria</taxon>
        <taxon>Hyphomicrobiales</taxon>
        <taxon>Hyphomicrobiaceae</taxon>
        <taxon>Rhodomicrobium</taxon>
    </lineage>
</organism>
<feature type="region of interest" description="Disordered" evidence="1">
    <location>
        <begin position="1"/>
        <end position="50"/>
    </location>
</feature>
<evidence type="ECO:0000313" key="3">
    <source>
        <dbReference type="EMBL" id="ADP71782.1"/>
    </source>
</evidence>
<reference evidence="4" key="1">
    <citation type="journal article" date="2011" name="J. Bacteriol.">
        <title>Genome sequences of eight morphologically diverse alphaproteobacteria.</title>
        <authorList>
            <consortium name="US DOE Joint Genome Institute"/>
            <person name="Brown P.J."/>
            <person name="Kysela D.T."/>
            <person name="Buechlein A."/>
            <person name="Hemmerich C."/>
            <person name="Brun Y.V."/>
        </authorList>
    </citation>
    <scope>NUCLEOTIDE SEQUENCE [LARGE SCALE GENOMIC DNA]</scope>
    <source>
        <strain evidence="4">ATCC 17100 / ATH 3.1.1 / DSM 162 / LMG 4299</strain>
    </source>
</reference>
<evidence type="ECO:0000313" key="4">
    <source>
        <dbReference type="Proteomes" id="UP000001399"/>
    </source>
</evidence>
<dbReference type="Pfam" id="PF02120">
    <property type="entry name" value="Flg_hook"/>
    <property type="match status" value="1"/>
</dbReference>
<dbReference type="EMBL" id="CP002292">
    <property type="protein sequence ID" value="ADP71782.1"/>
    <property type="molecule type" value="Genomic_DNA"/>
</dbReference>